<gene>
    <name evidence="2" type="ORF">ADUPG1_010537</name>
</gene>
<organism evidence="2 3">
    <name type="scientific">Aduncisulcus paluster</name>
    <dbReference type="NCBI Taxonomy" id="2918883"/>
    <lineage>
        <taxon>Eukaryota</taxon>
        <taxon>Metamonada</taxon>
        <taxon>Carpediemonas-like organisms</taxon>
        <taxon>Aduncisulcus</taxon>
    </lineage>
</organism>
<evidence type="ECO:0000256" key="1">
    <source>
        <dbReference type="SAM" id="Coils"/>
    </source>
</evidence>
<keyword evidence="3" id="KW-1185">Reference proteome</keyword>
<name>A0ABQ5JRT2_9EUKA</name>
<reference evidence="2" key="1">
    <citation type="submission" date="2022-03" db="EMBL/GenBank/DDBJ databases">
        <title>Draft genome sequence of Aduncisulcus paluster, a free-living microaerophilic Fornicata.</title>
        <authorList>
            <person name="Yuyama I."/>
            <person name="Kume K."/>
            <person name="Tamura T."/>
            <person name="Inagaki Y."/>
            <person name="Hashimoto T."/>
        </authorList>
    </citation>
    <scope>NUCLEOTIDE SEQUENCE</scope>
    <source>
        <strain evidence="2">NY0171</strain>
    </source>
</reference>
<keyword evidence="1" id="KW-0175">Coiled coil</keyword>
<evidence type="ECO:0000313" key="2">
    <source>
        <dbReference type="EMBL" id="GKT14678.1"/>
    </source>
</evidence>
<proteinExistence type="predicted"/>
<dbReference type="EMBL" id="BQXS01011612">
    <property type="protein sequence ID" value="GKT14678.1"/>
    <property type="molecule type" value="Genomic_DNA"/>
</dbReference>
<sequence>MLPLSSALKREQSFVKERDQRIQEIESHFAAEAAALNDKIRSLEGQLEYQQRSHALQLKDLAEKRRSAQVMIDDFKKDTEKEKKELRQENRKLKLQLSRTKQAYEKVVKDNQSLRHSLETEAETPIHRVQELQLSLEKCIAINTKLRGELGKVKRGVISADGQMRQVVGMVDSFTSSVRSAKVLGRVDIPVQHEIETLSKTLIDSVTLLDDTIGKHALAAGGGCKQPDKYREIKKALSIEEKDAPLLDDYAESTEFGFGTPPSKHI</sequence>
<protein>
    <submittedName>
        <fullName evidence="2">Uncharacterized protein</fullName>
    </submittedName>
</protein>
<comment type="caution">
    <text evidence="2">The sequence shown here is derived from an EMBL/GenBank/DDBJ whole genome shotgun (WGS) entry which is preliminary data.</text>
</comment>
<evidence type="ECO:0000313" key="3">
    <source>
        <dbReference type="Proteomes" id="UP001057375"/>
    </source>
</evidence>
<dbReference type="Proteomes" id="UP001057375">
    <property type="component" value="Unassembled WGS sequence"/>
</dbReference>
<feature type="coiled-coil region" evidence="1">
    <location>
        <begin position="33"/>
        <end position="103"/>
    </location>
</feature>
<accession>A0ABQ5JRT2</accession>